<keyword evidence="3" id="KW-1185">Reference proteome</keyword>
<feature type="transmembrane region" description="Helical" evidence="1">
    <location>
        <begin position="9"/>
        <end position="26"/>
    </location>
</feature>
<dbReference type="STRING" id="241145.SAMN05660776_2172"/>
<gene>
    <name evidence="2" type="ORF">SAMN05660776_2172</name>
</gene>
<protein>
    <submittedName>
        <fullName evidence="2">Uncharacterized protein</fullName>
    </submittedName>
</protein>
<evidence type="ECO:0000313" key="3">
    <source>
        <dbReference type="Proteomes" id="UP000190230"/>
    </source>
</evidence>
<name>A0A1T5CSA2_9FLAO</name>
<dbReference type="Proteomes" id="UP000190230">
    <property type="component" value="Unassembled WGS sequence"/>
</dbReference>
<keyword evidence="1" id="KW-0472">Membrane</keyword>
<feature type="transmembrane region" description="Helical" evidence="1">
    <location>
        <begin position="32"/>
        <end position="51"/>
    </location>
</feature>
<evidence type="ECO:0000313" key="2">
    <source>
        <dbReference type="EMBL" id="SKB62201.1"/>
    </source>
</evidence>
<keyword evidence="1" id="KW-0812">Transmembrane</keyword>
<dbReference type="AlphaFoldDB" id="A0A1T5CSA2"/>
<organism evidence="2 3">
    <name type="scientific">Salegentibacter holothuriorum</name>
    <dbReference type="NCBI Taxonomy" id="241145"/>
    <lineage>
        <taxon>Bacteria</taxon>
        <taxon>Pseudomonadati</taxon>
        <taxon>Bacteroidota</taxon>
        <taxon>Flavobacteriia</taxon>
        <taxon>Flavobacteriales</taxon>
        <taxon>Flavobacteriaceae</taxon>
        <taxon>Salegentibacter</taxon>
    </lineage>
</organism>
<proteinExistence type="predicted"/>
<accession>A0A1T5CSA2</accession>
<dbReference type="EMBL" id="FUYY01000003">
    <property type="protein sequence ID" value="SKB62201.1"/>
    <property type="molecule type" value="Genomic_DNA"/>
</dbReference>
<evidence type="ECO:0000256" key="1">
    <source>
        <dbReference type="SAM" id="Phobius"/>
    </source>
</evidence>
<sequence length="216" mass="25661">MQTNHVRKFTFFLSLLIITALSYLFISFEFILIAIMLIISIFLILLCLVHLFKRLKAFYFKIPSLILLICISGIMISLIRPYDKAIITKGTISEKLKYAYESDQKDRRQLRSFLGYFSDLEDRDFKRLNQIKTIRKSNNLKKPRDKFYAAFIYHHGDTSIDYKIASKLAAEAAQDEFLKDDFEVQWLRKATYDRYLLSVGKQEKYNTQNRWSFNIE</sequence>
<keyword evidence="1" id="KW-1133">Transmembrane helix</keyword>
<reference evidence="3" key="1">
    <citation type="submission" date="2017-02" db="EMBL/GenBank/DDBJ databases">
        <authorList>
            <person name="Varghese N."/>
            <person name="Submissions S."/>
        </authorList>
    </citation>
    <scope>NUCLEOTIDE SEQUENCE [LARGE SCALE GENOMIC DNA]</scope>
    <source>
        <strain evidence="3">DSM 23405</strain>
    </source>
</reference>
<feature type="transmembrane region" description="Helical" evidence="1">
    <location>
        <begin position="58"/>
        <end position="79"/>
    </location>
</feature>